<keyword evidence="2 3" id="KW-0802">TPR repeat</keyword>
<name>A0ABN3AGS5_9ACTN</name>
<evidence type="ECO:0000256" key="3">
    <source>
        <dbReference type="PROSITE-ProRule" id="PRU00339"/>
    </source>
</evidence>
<reference evidence="4 5" key="1">
    <citation type="journal article" date="2019" name="Int. J. Syst. Evol. Microbiol.">
        <title>The Global Catalogue of Microorganisms (GCM) 10K type strain sequencing project: providing services to taxonomists for standard genome sequencing and annotation.</title>
        <authorList>
            <consortium name="The Broad Institute Genomics Platform"/>
            <consortium name="The Broad Institute Genome Sequencing Center for Infectious Disease"/>
            <person name="Wu L."/>
            <person name="Ma J."/>
        </authorList>
    </citation>
    <scope>NUCLEOTIDE SEQUENCE [LARGE SCALE GENOMIC DNA]</scope>
    <source>
        <strain evidence="4 5">JCM 13850</strain>
    </source>
</reference>
<proteinExistence type="predicted"/>
<dbReference type="InterPro" id="IPR011990">
    <property type="entry name" value="TPR-like_helical_dom_sf"/>
</dbReference>
<evidence type="ECO:0000313" key="5">
    <source>
        <dbReference type="Proteomes" id="UP001501020"/>
    </source>
</evidence>
<dbReference type="Pfam" id="PF07721">
    <property type="entry name" value="TPR_4"/>
    <property type="match status" value="1"/>
</dbReference>
<dbReference type="PANTHER" id="PTHR44943:SF8">
    <property type="entry name" value="TPR REPEAT-CONTAINING PROTEIN MJ0263"/>
    <property type="match status" value="1"/>
</dbReference>
<evidence type="ECO:0000256" key="1">
    <source>
        <dbReference type="ARBA" id="ARBA00022737"/>
    </source>
</evidence>
<dbReference type="InterPro" id="IPR011717">
    <property type="entry name" value="TPR-4"/>
</dbReference>
<keyword evidence="1" id="KW-0677">Repeat</keyword>
<accession>A0ABN3AGS5</accession>
<organism evidence="4 5">
    <name type="scientific">Actinomadura napierensis</name>
    <dbReference type="NCBI Taxonomy" id="267854"/>
    <lineage>
        <taxon>Bacteria</taxon>
        <taxon>Bacillati</taxon>
        <taxon>Actinomycetota</taxon>
        <taxon>Actinomycetes</taxon>
        <taxon>Streptosporangiales</taxon>
        <taxon>Thermomonosporaceae</taxon>
        <taxon>Actinomadura</taxon>
    </lineage>
</organism>
<dbReference type="EMBL" id="BAAAMR010000151">
    <property type="protein sequence ID" value="GAA2168019.1"/>
    <property type="molecule type" value="Genomic_DNA"/>
</dbReference>
<comment type="caution">
    <text evidence="4">The sequence shown here is derived from an EMBL/GenBank/DDBJ whole genome shotgun (WGS) entry which is preliminary data.</text>
</comment>
<evidence type="ECO:0000256" key="2">
    <source>
        <dbReference type="ARBA" id="ARBA00022803"/>
    </source>
</evidence>
<dbReference type="Pfam" id="PF14559">
    <property type="entry name" value="TPR_19"/>
    <property type="match status" value="1"/>
</dbReference>
<dbReference type="InterPro" id="IPR051685">
    <property type="entry name" value="Ycf3/AcsC/BcsC/TPR_MFPF"/>
</dbReference>
<sequence>MLGRFTEAAAAYRKAIEINPDHAIAHNNLGNALTVLGRFTEAAAAYRKAIEINPDDVFAHNGLGVVLRELGRRFTEAEAAHRKAIEIDPGHPTARGWLGELLLLTGKPDQAQVELEQAGSQPRVELLRWIAARAKGGASVHTPDSVLAAFAEPPPAKVVPPSPFRMAEVRALALAGRGDGDQAVRVLRSAVDDRQPRDRFARPLYDLLAVPEPVAGLEGLLEVWREIIAADPSAAGPWGGPDPA</sequence>
<feature type="repeat" description="TPR" evidence="3">
    <location>
        <begin position="23"/>
        <end position="56"/>
    </location>
</feature>
<dbReference type="PANTHER" id="PTHR44943">
    <property type="entry name" value="CELLULOSE SYNTHASE OPERON PROTEIN C"/>
    <property type="match status" value="1"/>
</dbReference>
<protein>
    <recommendedName>
        <fullName evidence="6">Tetratricopeptide repeat protein</fullName>
    </recommendedName>
</protein>
<dbReference type="SMART" id="SM00028">
    <property type="entry name" value="TPR"/>
    <property type="match status" value="3"/>
</dbReference>
<dbReference type="Gene3D" id="1.25.40.10">
    <property type="entry name" value="Tetratricopeptide repeat domain"/>
    <property type="match status" value="1"/>
</dbReference>
<dbReference type="SUPFAM" id="SSF48452">
    <property type="entry name" value="TPR-like"/>
    <property type="match status" value="1"/>
</dbReference>
<evidence type="ECO:0008006" key="6">
    <source>
        <dbReference type="Google" id="ProtNLM"/>
    </source>
</evidence>
<evidence type="ECO:0000313" key="4">
    <source>
        <dbReference type="EMBL" id="GAA2168019.1"/>
    </source>
</evidence>
<dbReference type="InterPro" id="IPR019734">
    <property type="entry name" value="TPR_rpt"/>
</dbReference>
<dbReference type="PROSITE" id="PS50293">
    <property type="entry name" value="TPR_REGION"/>
    <property type="match status" value="1"/>
</dbReference>
<dbReference type="Pfam" id="PF13432">
    <property type="entry name" value="TPR_16"/>
    <property type="match status" value="1"/>
</dbReference>
<gene>
    <name evidence="4" type="ORF">GCM10009727_89080</name>
</gene>
<keyword evidence="5" id="KW-1185">Reference proteome</keyword>
<dbReference type="PROSITE" id="PS50005">
    <property type="entry name" value="TPR"/>
    <property type="match status" value="1"/>
</dbReference>
<dbReference type="Proteomes" id="UP001501020">
    <property type="component" value="Unassembled WGS sequence"/>
</dbReference>